<dbReference type="AlphaFoldDB" id="A0A9D3VUA8"/>
<name>A0A9D3VUA8_9ROSI</name>
<evidence type="ECO:0000313" key="1">
    <source>
        <dbReference type="EMBL" id="KAH1096838.1"/>
    </source>
</evidence>
<dbReference type="Proteomes" id="UP000828251">
    <property type="component" value="Unassembled WGS sequence"/>
</dbReference>
<gene>
    <name evidence="1" type="ORF">J1N35_013759</name>
</gene>
<evidence type="ECO:0000313" key="2">
    <source>
        <dbReference type="Proteomes" id="UP000828251"/>
    </source>
</evidence>
<proteinExistence type="predicted"/>
<keyword evidence="2" id="KW-1185">Reference proteome</keyword>
<feature type="non-terminal residue" evidence="1">
    <location>
        <position position="1"/>
    </location>
</feature>
<protein>
    <submittedName>
        <fullName evidence="1">Uncharacterized protein</fullName>
    </submittedName>
</protein>
<sequence length="158" mass="17738">YLMSMDVVRYDTFEFKGDMNSSYQGMLESSMERHTLVSALDFNFSVQLRLVGNPNIEIPTQNSMSSFHFNFGTPMFYAGKTYAGMPSNCMDGQSIDNIGFNVGLTRKNNVVPTTCTDKGTFNPRYVTATKVDNKEEIETNDDSIVESELDGPKIAFFL</sequence>
<accession>A0A9D3VUA8</accession>
<comment type="caution">
    <text evidence="1">The sequence shown here is derived from an EMBL/GenBank/DDBJ whole genome shotgun (WGS) entry which is preliminary data.</text>
</comment>
<dbReference type="EMBL" id="JAIQCV010000005">
    <property type="protein sequence ID" value="KAH1096838.1"/>
    <property type="molecule type" value="Genomic_DNA"/>
</dbReference>
<reference evidence="1 2" key="1">
    <citation type="journal article" date="2021" name="Plant Biotechnol. J.">
        <title>Multi-omics assisted identification of the key and species-specific regulatory components of drought-tolerant mechanisms in Gossypium stocksii.</title>
        <authorList>
            <person name="Yu D."/>
            <person name="Ke L."/>
            <person name="Zhang D."/>
            <person name="Wu Y."/>
            <person name="Sun Y."/>
            <person name="Mei J."/>
            <person name="Sun J."/>
            <person name="Sun Y."/>
        </authorList>
    </citation>
    <scope>NUCLEOTIDE SEQUENCE [LARGE SCALE GENOMIC DNA]</scope>
    <source>
        <strain evidence="2">cv. E1</strain>
        <tissue evidence="1">Leaf</tissue>
    </source>
</reference>
<organism evidence="1 2">
    <name type="scientific">Gossypium stocksii</name>
    <dbReference type="NCBI Taxonomy" id="47602"/>
    <lineage>
        <taxon>Eukaryota</taxon>
        <taxon>Viridiplantae</taxon>
        <taxon>Streptophyta</taxon>
        <taxon>Embryophyta</taxon>
        <taxon>Tracheophyta</taxon>
        <taxon>Spermatophyta</taxon>
        <taxon>Magnoliopsida</taxon>
        <taxon>eudicotyledons</taxon>
        <taxon>Gunneridae</taxon>
        <taxon>Pentapetalae</taxon>
        <taxon>rosids</taxon>
        <taxon>malvids</taxon>
        <taxon>Malvales</taxon>
        <taxon>Malvaceae</taxon>
        <taxon>Malvoideae</taxon>
        <taxon>Gossypium</taxon>
    </lineage>
</organism>